<dbReference type="AlphaFoldDB" id="A0A2P4Z3D0"/>
<evidence type="ECO:0000313" key="2">
    <source>
        <dbReference type="Proteomes" id="UP000236928"/>
    </source>
</evidence>
<evidence type="ECO:0000313" key="1">
    <source>
        <dbReference type="EMBL" id="POM84583.1"/>
    </source>
</evidence>
<proteinExistence type="predicted"/>
<dbReference type="OrthoDB" id="340081at2759"/>
<gene>
    <name evidence="1" type="ORF">CmeUKMEL1_13120</name>
</gene>
<dbReference type="VEuPathDB" id="CryptoDB:CmeUKMEL1_13120"/>
<dbReference type="Proteomes" id="UP000236928">
    <property type="component" value="Unassembled WGS sequence"/>
</dbReference>
<comment type="caution">
    <text evidence="1">The sequence shown here is derived from an EMBL/GenBank/DDBJ whole genome shotgun (WGS) entry which is preliminary data.</text>
</comment>
<sequence>MLLASENSFLENYNNCPDLQLEFNEGKDLVIEEKTGKENEIIIPNNKEFEESINTVINQAECEIPNCKGENIVNCHDSFRDGIDKSGLRELNPYYVLQEDSFSSSKIGNVGEIIGSESLNGAVSDRNIHEELFSIGCQESDDCRELKVFTNEMDGLKSDHSQHKALSNFHFHHNFSMFGEVIQDNGQRIVHSQCYQHQIRSSGLDKFTAVDRNGKRSILNEVETQAQLMPSIPGVYFDRRQIGYRVRYHNSYVGWVALSRHSSIKDAYEYAKQLWLKARNKSKLNKCQTDQIEAGNRGMGIRKRARFTFYDDNQELNQTVICNSGPSNENNIFFDSNHIENNQIFGTKCYNSDYSPGNDGYGVHSNIGNTFNFSENAMAKQILEKESSNELSKMSQYSALETMRKLYFATQEYMEKWPSSDGHYTIHWSNTSDLSSYLYGEENEQSHKKDLNNKKSKNQRKIYINSEKQNINFDNLNLNKKQLESFNYIW</sequence>
<organism evidence="1 2">
    <name type="scientific">Cryptosporidium meleagridis</name>
    <dbReference type="NCBI Taxonomy" id="93969"/>
    <lineage>
        <taxon>Eukaryota</taxon>
        <taxon>Sar</taxon>
        <taxon>Alveolata</taxon>
        <taxon>Apicomplexa</taxon>
        <taxon>Conoidasida</taxon>
        <taxon>Coccidia</taxon>
        <taxon>Eucoccidiorida</taxon>
        <taxon>Eimeriorina</taxon>
        <taxon>Cryptosporidiidae</taxon>
        <taxon>Cryptosporidium</taxon>
    </lineage>
</organism>
<name>A0A2P4Z3D0_9CRYT</name>
<dbReference type="EMBL" id="JIBK01000046">
    <property type="protein sequence ID" value="POM84583.1"/>
    <property type="molecule type" value="Genomic_DNA"/>
</dbReference>
<protein>
    <submittedName>
        <fullName evidence="1">Uncharacterized protein</fullName>
    </submittedName>
</protein>
<accession>A0A2P4Z3D0</accession>
<keyword evidence="2" id="KW-1185">Reference proteome</keyword>
<reference evidence="1 2" key="1">
    <citation type="submission" date="2014-04" db="EMBL/GenBank/DDBJ databases">
        <title>Comparative Genomics of Cryptosporidium Species.</title>
        <authorList>
            <person name="Silva J.C."/>
            <person name="Su Q."/>
            <person name="Chalmers R."/>
            <person name="Chibucos M.C."/>
            <person name="Elwin K."/>
            <person name="Godinez A."/>
            <person name="Guo F."/>
            <person name="Huynh K."/>
            <person name="Orvis J."/>
            <person name="Ott S."/>
            <person name="Sadzewicz L."/>
            <person name="Sengamalay N."/>
            <person name="Shetty A."/>
            <person name="Sun M."/>
            <person name="Tallon L."/>
            <person name="Xiao L."/>
            <person name="Zhang H."/>
            <person name="Fraser C.M."/>
            <person name="Zhu G."/>
            <person name="Kissinger J."/>
            <person name="Widmer G."/>
        </authorList>
    </citation>
    <scope>NUCLEOTIDE SEQUENCE [LARGE SCALE GENOMIC DNA]</scope>
    <source>
        <strain evidence="1 2">UKMEL1</strain>
    </source>
</reference>